<dbReference type="AlphaFoldDB" id="C4G870"/>
<evidence type="ECO:0000313" key="2">
    <source>
        <dbReference type="Proteomes" id="UP000003494"/>
    </source>
</evidence>
<evidence type="ECO:0000313" key="1">
    <source>
        <dbReference type="EMBL" id="EEP28691.1"/>
    </source>
</evidence>
<reference evidence="1" key="1">
    <citation type="submission" date="2009-04" db="EMBL/GenBank/DDBJ databases">
        <authorList>
            <person name="Weinstock G."/>
            <person name="Sodergren E."/>
            <person name="Clifton S."/>
            <person name="Fulton L."/>
            <person name="Fulton B."/>
            <person name="Courtney L."/>
            <person name="Fronick C."/>
            <person name="Harrison M."/>
            <person name="Strong C."/>
            <person name="Farmer C."/>
            <person name="Delahaunty K."/>
            <person name="Markovic C."/>
            <person name="Hall O."/>
            <person name="Minx P."/>
            <person name="Tomlinson C."/>
            <person name="Mitreva M."/>
            <person name="Nelson J."/>
            <person name="Hou S."/>
            <person name="Wollam A."/>
            <person name="Pepin K.H."/>
            <person name="Johnson M."/>
            <person name="Bhonagiri V."/>
            <person name="Nash W.E."/>
            <person name="Warren W."/>
            <person name="Chinwalla A."/>
            <person name="Mardis E.R."/>
            <person name="Wilson R.K."/>
        </authorList>
    </citation>
    <scope>NUCLEOTIDE SEQUENCE [LARGE SCALE GENOMIC DNA]</scope>
    <source>
        <strain evidence="1">DSM 14600</strain>
    </source>
</reference>
<comment type="caution">
    <text evidence="1">The sequence shown here is derived from an EMBL/GenBank/DDBJ whole genome shotgun (WGS) entry which is preliminary data.</text>
</comment>
<dbReference type="STRING" id="626523.GCWU000342_00031"/>
<dbReference type="RefSeq" id="WP_006905079.1">
    <property type="nucleotide sequence ID" value="NZ_GG665866.1"/>
</dbReference>
<sequence>MEDKIPTITFTDLETGQTEELYVLEETVLAGRKYLLLTEDPAGDADAFIFREEGEDADDLTYCPVEDEDEYQAIARLFEELMDDTEFIRE</sequence>
<dbReference type="Proteomes" id="UP000003494">
    <property type="component" value="Unassembled WGS sequence"/>
</dbReference>
<protein>
    <submittedName>
        <fullName evidence="1">Uncharacterized protein</fullName>
    </submittedName>
</protein>
<dbReference type="EMBL" id="ACIP02000001">
    <property type="protein sequence ID" value="EEP28691.1"/>
    <property type="molecule type" value="Genomic_DNA"/>
</dbReference>
<dbReference type="Pfam" id="PF06949">
    <property type="entry name" value="DUF1292"/>
    <property type="match status" value="1"/>
</dbReference>
<keyword evidence="2" id="KW-1185">Reference proteome</keyword>
<gene>
    <name evidence="1" type="ORF">GCWU000342_00031</name>
</gene>
<dbReference type="InterPro" id="IPR009711">
    <property type="entry name" value="UPF0473"/>
</dbReference>
<organism evidence="1 2">
    <name type="scientific">Shuttleworthella satelles DSM 14600</name>
    <dbReference type="NCBI Taxonomy" id="626523"/>
    <lineage>
        <taxon>Bacteria</taxon>
        <taxon>Bacillati</taxon>
        <taxon>Bacillota</taxon>
        <taxon>Clostridia</taxon>
        <taxon>Lachnospirales</taxon>
        <taxon>Lachnospiraceae</taxon>
        <taxon>Shuttleworthella</taxon>
    </lineage>
</organism>
<dbReference type="HOGENOM" id="CLU_146610_5_1_9"/>
<name>C4G870_9FIRM</name>
<accession>C4G870</accession>
<proteinExistence type="predicted"/>